<comment type="caution">
    <text evidence="1">The sequence shown here is derived from an EMBL/GenBank/DDBJ whole genome shotgun (WGS) entry which is preliminary data.</text>
</comment>
<proteinExistence type="predicted"/>
<name>A0ABQ4QNE6_9HYPH</name>
<protein>
    <recommendedName>
        <fullName evidence="3">STAS/SEC14 domain-containing protein</fullName>
    </recommendedName>
</protein>
<reference evidence="1 2" key="1">
    <citation type="journal article" date="2021" name="Front. Microbiol.">
        <title>Comprehensive Comparative Genomics and Phenotyping of Methylobacterium Species.</title>
        <authorList>
            <person name="Alessa O."/>
            <person name="Ogura Y."/>
            <person name="Fujitani Y."/>
            <person name="Takami H."/>
            <person name="Hayashi T."/>
            <person name="Sahin N."/>
            <person name="Tani A."/>
        </authorList>
    </citation>
    <scope>NUCLEOTIDE SEQUENCE [LARGE SCALE GENOMIC DNA]</scope>
    <source>
        <strain evidence="1 2">DSM 23679</strain>
    </source>
</reference>
<sequence length="85" mass="9153">MTLQLQPVQVATGSDDQESRLVFADGFLAAILVQLSEQHGEDAGKWFLEAGFGRVDDYRAPIFASLDAAQTWIEARLAGIGDIGS</sequence>
<evidence type="ECO:0000313" key="1">
    <source>
        <dbReference type="EMBL" id="GJD46415.1"/>
    </source>
</evidence>
<accession>A0ABQ4QNE6</accession>
<keyword evidence="2" id="KW-1185">Reference proteome</keyword>
<dbReference type="EMBL" id="BPQG01000075">
    <property type="protein sequence ID" value="GJD46415.1"/>
    <property type="molecule type" value="Genomic_DNA"/>
</dbReference>
<evidence type="ECO:0008006" key="3">
    <source>
        <dbReference type="Google" id="ProtNLM"/>
    </source>
</evidence>
<evidence type="ECO:0000313" key="2">
    <source>
        <dbReference type="Proteomes" id="UP001055117"/>
    </source>
</evidence>
<organism evidence="1 2">
    <name type="scientific">Methylobacterium cerastii</name>
    <dbReference type="NCBI Taxonomy" id="932741"/>
    <lineage>
        <taxon>Bacteria</taxon>
        <taxon>Pseudomonadati</taxon>
        <taxon>Pseudomonadota</taxon>
        <taxon>Alphaproteobacteria</taxon>
        <taxon>Hyphomicrobiales</taxon>
        <taxon>Methylobacteriaceae</taxon>
        <taxon>Methylobacterium</taxon>
    </lineage>
</organism>
<dbReference type="Proteomes" id="UP001055117">
    <property type="component" value="Unassembled WGS sequence"/>
</dbReference>
<gene>
    <name evidence="1" type="ORF">AFCDBAGC_4296</name>
</gene>